<reference evidence="2" key="1">
    <citation type="submission" date="2021-02" db="EMBL/GenBank/DDBJ databases">
        <authorList>
            <person name="Dougan E. K."/>
            <person name="Rhodes N."/>
            <person name="Thang M."/>
            <person name="Chan C."/>
        </authorList>
    </citation>
    <scope>NUCLEOTIDE SEQUENCE</scope>
</reference>
<comment type="caution">
    <text evidence="2">The sequence shown here is derived from an EMBL/GenBank/DDBJ whole genome shotgun (WGS) entry which is preliminary data.</text>
</comment>
<feature type="region of interest" description="Disordered" evidence="1">
    <location>
        <begin position="303"/>
        <end position="369"/>
    </location>
</feature>
<feature type="non-terminal residue" evidence="2">
    <location>
        <position position="390"/>
    </location>
</feature>
<keyword evidence="3" id="KW-1185">Reference proteome</keyword>
<evidence type="ECO:0000256" key="1">
    <source>
        <dbReference type="SAM" id="MobiDB-lite"/>
    </source>
</evidence>
<gene>
    <name evidence="2" type="ORF">SNEC2469_LOCUS28064</name>
</gene>
<accession>A0A813AIK9</accession>
<protein>
    <submittedName>
        <fullName evidence="2">Uncharacterized protein</fullName>
    </submittedName>
</protein>
<dbReference type="EMBL" id="CAJNJA010060147">
    <property type="protein sequence ID" value="CAE7869906.1"/>
    <property type="molecule type" value="Genomic_DNA"/>
</dbReference>
<feature type="compositionally biased region" description="Basic and acidic residues" evidence="1">
    <location>
        <begin position="326"/>
        <end position="348"/>
    </location>
</feature>
<evidence type="ECO:0000313" key="3">
    <source>
        <dbReference type="Proteomes" id="UP000601435"/>
    </source>
</evidence>
<dbReference type="Proteomes" id="UP000601435">
    <property type="component" value="Unassembled WGS sequence"/>
</dbReference>
<name>A0A813AIK9_9DINO</name>
<organism evidence="2 3">
    <name type="scientific">Symbiodinium necroappetens</name>
    <dbReference type="NCBI Taxonomy" id="1628268"/>
    <lineage>
        <taxon>Eukaryota</taxon>
        <taxon>Sar</taxon>
        <taxon>Alveolata</taxon>
        <taxon>Dinophyceae</taxon>
        <taxon>Suessiales</taxon>
        <taxon>Symbiodiniaceae</taxon>
        <taxon>Symbiodinium</taxon>
    </lineage>
</organism>
<proteinExistence type="predicted"/>
<feature type="compositionally biased region" description="Low complexity" evidence="1">
    <location>
        <begin position="303"/>
        <end position="315"/>
    </location>
</feature>
<sequence length="390" mass="42416">MLLQAAQKRARVSCSPLLSVAGLQKAFTASLESVQHDLPVFLQSYEKSTFKTSATAVLPEWKQHEAFWAGLLEVLPDAMLPTVKARAALEACHAQQALASDKYLATTPLTVLLDRTMSCCRVQLSKFRELATDGTLYASVSRRCTVDELATLNRLLALTTRNLSNTGKQTATQQAPRAECQALPDLVVEPEEALPAVQSLVLFEPQATRQSLSSSSSASGRFKRFVCVDELFGGCEARQETSKEAETGMKSFVSGKDRQALESALLVVPASSSEKKLLKKQKKARGKELAKLAAAPAKTAAKAQAKTAAKAQAKAKAGKSPSTAPKSDKNKAEATRKTLKTKQEEQRLRKNFASRRYHEAKRTAIAKGKSEAQGYIAARVAHRKALQEWD</sequence>
<dbReference type="OrthoDB" id="10674540at2759"/>
<dbReference type="AlphaFoldDB" id="A0A813AIK9"/>
<evidence type="ECO:0000313" key="2">
    <source>
        <dbReference type="EMBL" id="CAE7869906.1"/>
    </source>
</evidence>